<feature type="binding site" evidence="2">
    <location>
        <position position="153"/>
    </location>
    <ligand>
        <name>Zn(2+)</name>
        <dbReference type="ChEBI" id="CHEBI:29105"/>
    </ligand>
</feature>
<dbReference type="PROSITE" id="PS50305">
    <property type="entry name" value="SIRTUIN"/>
    <property type="match status" value="1"/>
</dbReference>
<gene>
    <name evidence="4" type="ORF">IWA51_00880</name>
</gene>
<dbReference type="EMBL" id="CP064936">
    <property type="protein sequence ID" value="QQA01208.1"/>
    <property type="molecule type" value="Genomic_DNA"/>
</dbReference>
<keyword evidence="2" id="KW-0479">Metal-binding</keyword>
<dbReference type="Proteomes" id="UP000595224">
    <property type="component" value="Chromosome"/>
</dbReference>
<proteinExistence type="predicted"/>
<organism evidence="4 5">
    <name type="scientific">Treponema peruense</name>
    <dbReference type="NCBI Taxonomy" id="2787628"/>
    <lineage>
        <taxon>Bacteria</taxon>
        <taxon>Pseudomonadati</taxon>
        <taxon>Spirochaetota</taxon>
        <taxon>Spirochaetia</taxon>
        <taxon>Spirochaetales</taxon>
        <taxon>Treponemataceae</taxon>
        <taxon>Treponema</taxon>
    </lineage>
</organism>
<sequence>MCSKMKITKSTKNYSACPQIKELLNECDSVLIGAGAGLSVSEGFSYSGKRFEKYFSDFKNKYGFSDMYSGGFYPYKTLEEYWAYWSRYIFVNRFNESEKGNGVYKKLFELVNKKDYFVITTNVDHQFQKAGFDKSRLFYTQGDFGLFQCSVPCHKKTYDNEKQILQMVEQQKDLKIPSELIPKCPVCGKPMTMNLRVDNSFIEDSFWEKAAARYSTFIEKHQNKKILFLELGVGFNTPGIIKYPFWQMTLQNPVSHYVSINKGESYCPTEIQNRSFCIDEDIGKVLERL</sequence>
<evidence type="ECO:0000259" key="3">
    <source>
        <dbReference type="PROSITE" id="PS50305"/>
    </source>
</evidence>
<dbReference type="Gene3D" id="3.40.50.1220">
    <property type="entry name" value="TPP-binding domain"/>
    <property type="match status" value="1"/>
</dbReference>
<dbReference type="InterPro" id="IPR029035">
    <property type="entry name" value="DHS-like_NAD/FAD-binding_dom"/>
</dbReference>
<name>A0A7T3RDP9_9SPIR</name>
<keyword evidence="2" id="KW-0862">Zinc</keyword>
<evidence type="ECO:0000256" key="1">
    <source>
        <dbReference type="ARBA" id="ARBA00023027"/>
    </source>
</evidence>
<dbReference type="InterPro" id="IPR026590">
    <property type="entry name" value="Ssirtuin_cat_dom"/>
</dbReference>
<evidence type="ECO:0000313" key="5">
    <source>
        <dbReference type="Proteomes" id="UP000595224"/>
    </source>
</evidence>
<feature type="binding site" evidence="2">
    <location>
        <position position="149"/>
    </location>
    <ligand>
        <name>Zn(2+)</name>
        <dbReference type="ChEBI" id="CHEBI:29105"/>
    </ligand>
</feature>
<dbReference type="GO" id="GO:0046872">
    <property type="term" value="F:metal ion binding"/>
    <property type="evidence" value="ECO:0007669"/>
    <property type="project" value="UniProtKB-KW"/>
</dbReference>
<accession>A0A7T3RDP9</accession>
<protein>
    <submittedName>
        <fullName evidence="4">Sir2 silent information regulator family NAD-dependent deacetylase</fullName>
    </submittedName>
</protein>
<keyword evidence="1" id="KW-0520">NAD</keyword>
<dbReference type="SUPFAM" id="SSF52467">
    <property type="entry name" value="DHS-like NAD/FAD-binding domain"/>
    <property type="match status" value="1"/>
</dbReference>
<dbReference type="KEGG" id="tper:IWA51_00880"/>
<feature type="domain" description="Deacetylase sirtuin-type" evidence="3">
    <location>
        <begin position="10"/>
        <end position="289"/>
    </location>
</feature>
<evidence type="ECO:0000313" key="4">
    <source>
        <dbReference type="EMBL" id="QQA01208.1"/>
    </source>
</evidence>
<feature type="binding site" evidence="2">
    <location>
        <position position="184"/>
    </location>
    <ligand>
        <name>Zn(2+)</name>
        <dbReference type="ChEBI" id="CHEBI:29105"/>
    </ligand>
</feature>
<feature type="binding site" evidence="2">
    <location>
        <position position="187"/>
    </location>
    <ligand>
        <name>Zn(2+)</name>
        <dbReference type="ChEBI" id="CHEBI:29105"/>
    </ligand>
</feature>
<evidence type="ECO:0000256" key="2">
    <source>
        <dbReference type="PROSITE-ProRule" id="PRU00236"/>
    </source>
</evidence>
<comment type="caution">
    <text evidence="2">Lacks conserved residue(s) required for the propagation of feature annotation.</text>
</comment>
<dbReference type="AlphaFoldDB" id="A0A7T3RDP9"/>
<keyword evidence="5" id="KW-1185">Reference proteome</keyword>
<reference evidence="4 5" key="1">
    <citation type="submission" date="2020-11" db="EMBL/GenBank/DDBJ databases">
        <title>Treponema Peruensis nv. sp., first commensal Treponema isolated from human feces.</title>
        <authorList>
            <person name="Belkhou C."/>
            <person name="Raes J."/>
        </authorList>
    </citation>
    <scope>NUCLEOTIDE SEQUENCE [LARGE SCALE GENOMIC DNA]</scope>
    <source>
        <strain evidence="4 5">RCC2812</strain>
    </source>
</reference>